<keyword evidence="6" id="KW-0479">Metal-binding</keyword>
<feature type="compositionally biased region" description="Acidic residues" evidence="12">
    <location>
        <begin position="1052"/>
        <end position="1062"/>
    </location>
</feature>
<proteinExistence type="inferred from homology"/>
<accession>A0ABP8J7H7</accession>
<feature type="compositionally biased region" description="Basic and acidic residues" evidence="12">
    <location>
        <begin position="797"/>
        <end position="806"/>
    </location>
</feature>
<feature type="region of interest" description="Disordered" evidence="12">
    <location>
        <begin position="485"/>
        <end position="641"/>
    </location>
</feature>
<dbReference type="InterPro" id="IPR022754">
    <property type="entry name" value="DNA_pol_III_gamma-3"/>
</dbReference>
<evidence type="ECO:0000256" key="2">
    <source>
        <dbReference type="ARBA" id="ARBA00012417"/>
    </source>
</evidence>
<feature type="compositionally biased region" description="Low complexity" evidence="12">
    <location>
        <begin position="963"/>
        <end position="986"/>
    </location>
</feature>
<dbReference type="NCBIfam" id="TIGR02397">
    <property type="entry name" value="dnaX_nterm"/>
    <property type="match status" value="1"/>
</dbReference>
<feature type="region of interest" description="Disordered" evidence="12">
    <location>
        <begin position="423"/>
        <end position="466"/>
    </location>
</feature>
<dbReference type="Pfam" id="PF13177">
    <property type="entry name" value="DNA_pol3_delta2"/>
    <property type="match status" value="1"/>
</dbReference>
<evidence type="ECO:0000256" key="5">
    <source>
        <dbReference type="ARBA" id="ARBA00022705"/>
    </source>
</evidence>
<feature type="compositionally biased region" description="Gly residues" evidence="12">
    <location>
        <begin position="875"/>
        <end position="893"/>
    </location>
</feature>
<dbReference type="Gene3D" id="1.10.8.60">
    <property type="match status" value="1"/>
</dbReference>
<keyword evidence="7" id="KW-0547">Nucleotide-binding</keyword>
<name>A0ABP8J7H7_9MICO</name>
<dbReference type="SUPFAM" id="SSF52540">
    <property type="entry name" value="P-loop containing nucleoside triphosphate hydrolases"/>
    <property type="match status" value="1"/>
</dbReference>
<dbReference type="InterPro" id="IPR050238">
    <property type="entry name" value="DNA_Rep/Repair_Clamp_Loader"/>
</dbReference>
<feature type="compositionally biased region" description="Low complexity" evidence="12">
    <location>
        <begin position="534"/>
        <end position="544"/>
    </location>
</feature>
<dbReference type="SUPFAM" id="SSF48019">
    <property type="entry name" value="post-AAA+ oligomerization domain-like"/>
    <property type="match status" value="1"/>
</dbReference>
<dbReference type="SMART" id="SM00382">
    <property type="entry name" value="AAA"/>
    <property type="match status" value="1"/>
</dbReference>
<evidence type="ECO:0000256" key="9">
    <source>
        <dbReference type="ARBA" id="ARBA00022840"/>
    </source>
</evidence>
<dbReference type="NCBIfam" id="NF005846">
    <property type="entry name" value="PRK07764.1-6"/>
    <property type="match status" value="1"/>
</dbReference>
<comment type="similarity">
    <text evidence="1">Belongs to the DnaX/STICHEL family.</text>
</comment>
<sequence>MSTALYRRYRPESFDEVIGQDHVTGPLQAAIDNGRINHAYLFSGPRGCGKTTSARILARCLNCEQGPTPQPCGECPSCRDLANGGPGSLDVVEIDAASHNGVDDARDLRERAVYAPARDRYKVFILDEAHMVTTQGFNALLKLVEEPPEHVKFVFATTEPEKVIGTIRSRTHHYPFRLVPPEILTRYLSELCERESVPVGKGVLPLVVRAGGGSVRDSLSVLDQLMAGSTADGIDYRTAVALLGYTPDSLLGDIVDAFAAGDGAGVFRVVDRVIESGQDPRRFVEDLLERFRDLVVIGAAQEHAAAFLPEVPADRLERLVQQARIYGQAELSRAADLLNTGLTEMSGATSPRLQLELMCARILLPGAEDSRRSALSRVERLERRIGMTPAGVVPGSAIPAASEAGGSGAGGAAGGGTVADGAGAGGPVLGRQAGSPGPAATGPGAPEETAHGRGMTQQAGRPTTPAARQVDDALGDFAAAAAAAESFLEEDPAGPTPTARPAARAGASVDAGPASSGGRTANDGAPSGGGPAGGEPSSRAEQAPAPAPEPAPAPAPGPGAARAADPAASRADSVRRGEPATGAQGPAAPPRQEQGEAPERSTERSPQPAAQQQGAAPQRPTSQQQPGPRSVEPAAPGAAAGAEIDAIRRAWPDILEALGRRSKLARAIVSSNAVPQAFAAGVLTLGFNNQGSVSGFTRGANAVKLAESVAEVLGIEARVEVGEVGATVGRTAPGPGGEPNRGPAARRPSREEVDSVVGPREADREPVDHDRFWQTPPPAGAWSTEDSGDDDAEGDPPADHSIDADHGPGAGADLAPGDSDPAPGETAALEGGRDSGHGTGPTGAEPADGGTLASRVPSAGDERARDSVPVEGAAEAGGDGGTEDGGPAGGGQTDSGLPMESMARDVDTSAGSGAVDAPFVAVPPPSDIPDYPYGEDYGEPYDEPDHGDGPGEPEPPETHRVGPNDTDPAGAGAPDTGSGDTDTAGGLDDDLDFLGAYADPDIAFTSNTGTEPAPGEAARDDSEPPADHRFAHLAARRGQGSAPAAAPAPAEPEPDPVENYVDYDTEGDIDISEAPEFGVPVVERLLGGVVIEEVNE</sequence>
<feature type="compositionally biased region" description="Low complexity" evidence="12">
    <location>
        <begin position="496"/>
        <end position="514"/>
    </location>
</feature>
<feature type="domain" description="AAA+ ATPase" evidence="13">
    <location>
        <begin position="36"/>
        <end position="184"/>
    </location>
</feature>
<evidence type="ECO:0000256" key="12">
    <source>
        <dbReference type="SAM" id="MobiDB-lite"/>
    </source>
</evidence>
<organism evidence="14 15">
    <name type="scientific">Brevibacterium pityocampae</name>
    <dbReference type="NCBI Taxonomy" id="506594"/>
    <lineage>
        <taxon>Bacteria</taxon>
        <taxon>Bacillati</taxon>
        <taxon>Actinomycetota</taxon>
        <taxon>Actinomycetes</taxon>
        <taxon>Micrococcales</taxon>
        <taxon>Brevibacteriaceae</taxon>
        <taxon>Brevibacterium</taxon>
    </lineage>
</organism>
<dbReference type="InterPro" id="IPR027417">
    <property type="entry name" value="P-loop_NTPase"/>
</dbReference>
<reference evidence="15" key="1">
    <citation type="journal article" date="2019" name="Int. J. Syst. Evol. Microbiol.">
        <title>The Global Catalogue of Microorganisms (GCM) 10K type strain sequencing project: providing services to taxonomists for standard genome sequencing and annotation.</title>
        <authorList>
            <consortium name="The Broad Institute Genomics Platform"/>
            <consortium name="The Broad Institute Genome Sequencing Center for Infectious Disease"/>
            <person name="Wu L."/>
            <person name="Ma J."/>
        </authorList>
    </citation>
    <scope>NUCLEOTIDE SEQUENCE [LARGE SCALE GENOMIC DNA]</scope>
    <source>
        <strain evidence="15">JCM 17808</strain>
    </source>
</reference>
<dbReference type="Proteomes" id="UP001500642">
    <property type="component" value="Unassembled WGS sequence"/>
</dbReference>
<evidence type="ECO:0000256" key="10">
    <source>
        <dbReference type="ARBA" id="ARBA00022932"/>
    </source>
</evidence>
<evidence type="ECO:0000256" key="6">
    <source>
        <dbReference type="ARBA" id="ARBA00022723"/>
    </source>
</evidence>
<dbReference type="InterPro" id="IPR012763">
    <property type="entry name" value="DNA_pol_III_sug/sutau_N"/>
</dbReference>
<keyword evidence="3" id="KW-0808">Transferase</keyword>
<feature type="compositionally biased region" description="Basic and acidic residues" evidence="12">
    <location>
        <begin position="1017"/>
        <end position="1030"/>
    </location>
</feature>
<evidence type="ECO:0000313" key="15">
    <source>
        <dbReference type="Proteomes" id="UP001500642"/>
    </source>
</evidence>
<feature type="compositionally biased region" description="Low complexity" evidence="12">
    <location>
        <begin position="606"/>
        <end position="620"/>
    </location>
</feature>
<keyword evidence="5" id="KW-0235">DNA replication</keyword>
<dbReference type="EC" id="2.7.7.7" evidence="2"/>
<protein>
    <recommendedName>
        <fullName evidence="2">DNA-directed DNA polymerase</fullName>
        <ecNumber evidence="2">2.7.7.7</ecNumber>
    </recommendedName>
</protein>
<dbReference type="Pfam" id="PF22608">
    <property type="entry name" value="DNAX_ATPase_lid"/>
    <property type="match status" value="1"/>
</dbReference>
<dbReference type="InterPro" id="IPR008921">
    <property type="entry name" value="DNA_pol3_clamp-load_cplx_C"/>
</dbReference>
<evidence type="ECO:0000256" key="4">
    <source>
        <dbReference type="ARBA" id="ARBA00022695"/>
    </source>
</evidence>
<evidence type="ECO:0000313" key="14">
    <source>
        <dbReference type="EMBL" id="GAA4386259.1"/>
    </source>
</evidence>
<evidence type="ECO:0000256" key="8">
    <source>
        <dbReference type="ARBA" id="ARBA00022833"/>
    </source>
</evidence>
<dbReference type="RefSeq" id="WP_345030219.1">
    <property type="nucleotide sequence ID" value="NZ_BAABGL010000004.1"/>
</dbReference>
<feature type="compositionally biased region" description="Pro residues" evidence="12">
    <location>
        <begin position="545"/>
        <end position="557"/>
    </location>
</feature>
<keyword evidence="4" id="KW-0548">Nucleotidyltransferase</keyword>
<feature type="compositionally biased region" description="Low complexity" evidence="12">
    <location>
        <begin position="433"/>
        <end position="446"/>
    </location>
</feature>
<dbReference type="EMBL" id="BAABGL010000004">
    <property type="protein sequence ID" value="GAA4386259.1"/>
    <property type="molecule type" value="Genomic_DNA"/>
</dbReference>
<feature type="compositionally biased region" description="Low complexity" evidence="12">
    <location>
        <begin position="579"/>
        <end position="592"/>
    </location>
</feature>
<dbReference type="PANTHER" id="PTHR11669:SF0">
    <property type="entry name" value="PROTEIN STICHEL-LIKE 2"/>
    <property type="match status" value="1"/>
</dbReference>
<feature type="compositionally biased region" description="Acidic residues" evidence="12">
    <location>
        <begin position="786"/>
        <end position="796"/>
    </location>
</feature>
<dbReference type="InterPro" id="IPR003593">
    <property type="entry name" value="AAA+_ATPase"/>
</dbReference>
<feature type="region of interest" description="Disordered" evidence="12">
    <location>
        <begin position="726"/>
        <end position="1062"/>
    </location>
</feature>
<keyword evidence="15" id="KW-1185">Reference proteome</keyword>
<evidence type="ECO:0000256" key="1">
    <source>
        <dbReference type="ARBA" id="ARBA00006360"/>
    </source>
</evidence>
<feature type="compositionally biased region" description="Basic and acidic residues" evidence="12">
    <location>
        <begin position="593"/>
        <end position="603"/>
    </location>
</feature>
<evidence type="ECO:0000259" key="13">
    <source>
        <dbReference type="SMART" id="SM00382"/>
    </source>
</evidence>
<keyword evidence="8" id="KW-0862">Zinc</keyword>
<feature type="compositionally biased region" description="Low complexity" evidence="12">
    <location>
        <begin position="558"/>
        <end position="571"/>
    </location>
</feature>
<dbReference type="InterPro" id="IPR045085">
    <property type="entry name" value="HLD_clamp_pol_III_gamma_tau"/>
</dbReference>
<keyword evidence="9" id="KW-0067">ATP-binding</keyword>
<comment type="caution">
    <text evidence="14">The sequence shown here is derived from an EMBL/GenBank/DDBJ whole genome shotgun (WGS) entry which is preliminary data.</text>
</comment>
<feature type="compositionally biased region" description="Basic and acidic residues" evidence="12">
    <location>
        <begin position="760"/>
        <end position="772"/>
    </location>
</feature>
<feature type="compositionally biased region" description="Low complexity" evidence="12">
    <location>
        <begin position="811"/>
        <end position="824"/>
    </location>
</feature>
<evidence type="ECO:0000256" key="11">
    <source>
        <dbReference type="ARBA" id="ARBA00049244"/>
    </source>
</evidence>
<keyword evidence="10" id="KW-0239">DNA-directed DNA polymerase</keyword>
<gene>
    <name evidence="14" type="ORF">GCM10023167_08990</name>
</gene>
<feature type="compositionally biased region" description="Low complexity" evidence="12">
    <location>
        <begin position="632"/>
        <end position="641"/>
    </location>
</feature>
<evidence type="ECO:0000256" key="7">
    <source>
        <dbReference type="ARBA" id="ARBA00022741"/>
    </source>
</evidence>
<evidence type="ECO:0000256" key="3">
    <source>
        <dbReference type="ARBA" id="ARBA00022679"/>
    </source>
</evidence>
<dbReference type="Gene3D" id="3.40.50.300">
    <property type="entry name" value="P-loop containing nucleotide triphosphate hydrolases"/>
    <property type="match status" value="1"/>
</dbReference>
<dbReference type="CDD" id="cd00009">
    <property type="entry name" value="AAA"/>
    <property type="match status" value="1"/>
</dbReference>
<comment type="catalytic activity">
    <reaction evidence="11">
        <text>DNA(n) + a 2'-deoxyribonucleoside 5'-triphosphate = DNA(n+1) + diphosphate</text>
        <dbReference type="Rhea" id="RHEA:22508"/>
        <dbReference type="Rhea" id="RHEA-COMP:17339"/>
        <dbReference type="Rhea" id="RHEA-COMP:17340"/>
        <dbReference type="ChEBI" id="CHEBI:33019"/>
        <dbReference type="ChEBI" id="CHEBI:61560"/>
        <dbReference type="ChEBI" id="CHEBI:173112"/>
        <dbReference type="EC" id="2.7.7.7"/>
    </reaction>
</comment>
<dbReference type="Pfam" id="PF12169">
    <property type="entry name" value="DNA_pol3_gamma3"/>
    <property type="match status" value="1"/>
</dbReference>
<dbReference type="PANTHER" id="PTHR11669">
    <property type="entry name" value="REPLICATION FACTOR C / DNA POLYMERASE III GAMMA-TAU SUBUNIT"/>
    <property type="match status" value="1"/>
</dbReference>
<dbReference type="Gene3D" id="1.20.272.10">
    <property type="match status" value="1"/>
</dbReference>